<dbReference type="AlphaFoldDB" id="F4Q6W1"/>
<dbReference type="Proteomes" id="UP000007797">
    <property type="component" value="Unassembled WGS sequence"/>
</dbReference>
<name>F4Q6W1_CACFS</name>
<reference evidence="3" key="1">
    <citation type="journal article" date="2011" name="Genome Res.">
        <title>Phylogeny-wide analysis of social amoeba genomes highlights ancient origins for complex intercellular communication.</title>
        <authorList>
            <person name="Heidel A.J."/>
            <person name="Lawal H.M."/>
            <person name="Felder M."/>
            <person name="Schilde C."/>
            <person name="Helps N.R."/>
            <person name="Tunggal B."/>
            <person name="Rivero F."/>
            <person name="John U."/>
            <person name="Schleicher M."/>
            <person name="Eichinger L."/>
            <person name="Platzer M."/>
            <person name="Noegel A.A."/>
            <person name="Schaap P."/>
            <person name="Gloeckner G."/>
        </authorList>
    </citation>
    <scope>NUCLEOTIDE SEQUENCE [LARGE SCALE GENOMIC DNA]</scope>
    <source>
        <strain evidence="3">SH3</strain>
    </source>
</reference>
<dbReference type="EMBL" id="GL883024">
    <property type="protein sequence ID" value="EGG16143.1"/>
    <property type="molecule type" value="Genomic_DNA"/>
</dbReference>
<keyword evidence="3" id="KW-1185">Reference proteome</keyword>
<organism evidence="2 3">
    <name type="scientific">Cavenderia fasciculata</name>
    <name type="common">Slime mold</name>
    <name type="synonym">Dictyostelium fasciculatum</name>
    <dbReference type="NCBI Taxonomy" id="261658"/>
    <lineage>
        <taxon>Eukaryota</taxon>
        <taxon>Amoebozoa</taxon>
        <taxon>Evosea</taxon>
        <taxon>Eumycetozoa</taxon>
        <taxon>Dictyostelia</taxon>
        <taxon>Acytosteliales</taxon>
        <taxon>Cavenderiaceae</taxon>
        <taxon>Cavenderia</taxon>
    </lineage>
</organism>
<evidence type="ECO:0000313" key="2">
    <source>
        <dbReference type="EMBL" id="EGG16143.1"/>
    </source>
</evidence>
<feature type="compositionally biased region" description="Basic residues" evidence="1">
    <location>
        <begin position="9"/>
        <end position="19"/>
    </location>
</feature>
<protein>
    <submittedName>
        <fullName evidence="2">Uncharacterized protein</fullName>
    </submittedName>
</protein>
<gene>
    <name evidence="2" type="ORF">DFA_09168</name>
</gene>
<sequence length="113" mass="12500">MDCVDTRNQYKKSSSKKSKARDGWNILNTKRRGGSSIFFLCYILSKLNGGQSIHHMIKNQQLSSSSSLISTAVGPYESNQNINYTMAVTTTTTAPAILPQSNSSAGPYFWGKW</sequence>
<feature type="region of interest" description="Disordered" evidence="1">
    <location>
        <begin position="1"/>
        <end position="21"/>
    </location>
</feature>
<dbReference type="KEGG" id="dfa:DFA_09168"/>
<accession>F4Q6W1</accession>
<dbReference type="RefSeq" id="XP_004352596.1">
    <property type="nucleotide sequence ID" value="XM_004352544.1"/>
</dbReference>
<dbReference type="GeneID" id="14868218"/>
<evidence type="ECO:0000256" key="1">
    <source>
        <dbReference type="SAM" id="MobiDB-lite"/>
    </source>
</evidence>
<evidence type="ECO:0000313" key="3">
    <source>
        <dbReference type="Proteomes" id="UP000007797"/>
    </source>
</evidence>
<proteinExistence type="predicted"/>